<organism evidence="1">
    <name type="scientific">Salix viminalis</name>
    <name type="common">Common osier</name>
    <name type="synonym">Basket willow</name>
    <dbReference type="NCBI Taxonomy" id="40686"/>
    <lineage>
        <taxon>Eukaryota</taxon>
        <taxon>Viridiplantae</taxon>
        <taxon>Streptophyta</taxon>
        <taxon>Embryophyta</taxon>
        <taxon>Tracheophyta</taxon>
        <taxon>Spermatophyta</taxon>
        <taxon>Magnoliopsida</taxon>
        <taxon>eudicotyledons</taxon>
        <taxon>Gunneridae</taxon>
        <taxon>Pentapetalae</taxon>
        <taxon>rosids</taxon>
        <taxon>fabids</taxon>
        <taxon>Malpighiales</taxon>
        <taxon>Salicaceae</taxon>
        <taxon>Saliceae</taxon>
        <taxon>Salix</taxon>
    </lineage>
</organism>
<name>A0A6N2LDK2_SALVM</name>
<dbReference type="AlphaFoldDB" id="A0A6N2LDK2"/>
<gene>
    <name evidence="1" type="ORF">SVIM_LOCUS213566</name>
</gene>
<proteinExistence type="predicted"/>
<sequence length="155" mass="17286">MHGVDLYIESKKERTNPGFIWQTRGVHVADFAGRGFLRLNLDACLSCFSVCPYMCEEELILSQKASVDLIDSGCCSVRVRSDPWRMGLGNYQLGAALIFILFLKKLAAIPHGVSSDLQLLENSSGELLGITFLVEEVASDLFFLVSFCSEFQYVF</sequence>
<dbReference type="EMBL" id="CAADRP010001446">
    <property type="protein sequence ID" value="VFU38847.1"/>
    <property type="molecule type" value="Genomic_DNA"/>
</dbReference>
<evidence type="ECO:0000313" key="1">
    <source>
        <dbReference type="EMBL" id="VFU38847.1"/>
    </source>
</evidence>
<protein>
    <submittedName>
        <fullName evidence="1">Uncharacterized protein</fullName>
    </submittedName>
</protein>
<accession>A0A6N2LDK2</accession>
<reference evidence="1" key="1">
    <citation type="submission" date="2019-03" db="EMBL/GenBank/DDBJ databases">
        <authorList>
            <person name="Mank J."/>
            <person name="Almeida P."/>
        </authorList>
    </citation>
    <scope>NUCLEOTIDE SEQUENCE</scope>
    <source>
        <strain evidence="1">78183</strain>
    </source>
</reference>